<dbReference type="Proteomes" id="UP001523566">
    <property type="component" value="Unassembled WGS sequence"/>
</dbReference>
<protein>
    <recommendedName>
        <fullName evidence="3">Type 4 fimbrial biogenesis protein PilX N-terminal domain-containing protein</fullName>
    </recommendedName>
</protein>
<proteinExistence type="predicted"/>
<comment type="caution">
    <text evidence="1">The sequence shown here is derived from an EMBL/GenBank/DDBJ whole genome shotgun (WGS) entry which is preliminary data.</text>
</comment>
<reference evidence="1 2" key="1">
    <citation type="journal article" date="2022" name="Genome Biol. Evol.">
        <title>Host diet, physiology and behaviors set the stage for Lachnospiraceae cladogenesis.</title>
        <authorList>
            <person name="Vera-Ponce De Leon A."/>
            <person name="Schneider M."/>
            <person name="Jahnes B.C."/>
            <person name="Sadowski V."/>
            <person name="Camuy-Velez L.A."/>
            <person name="Duan J."/>
            <person name="Sabree Z.L."/>
        </authorList>
    </citation>
    <scope>NUCLEOTIDE SEQUENCE [LARGE SCALE GENOMIC DNA]</scope>
    <source>
        <strain evidence="1 2">PAL113</strain>
    </source>
</reference>
<dbReference type="RefSeq" id="WP_262065699.1">
    <property type="nucleotide sequence ID" value="NZ_JAMXOD010000006.1"/>
</dbReference>
<keyword evidence="2" id="KW-1185">Reference proteome</keyword>
<gene>
    <name evidence="1" type="ORF">NK125_05700</name>
</gene>
<sequence>MINNRKGSSMVSVLIAFAVLMIGLSIFSTSIYSAVQTIQVANSLNKRSDAAFYEYYTNDPAGSSILNAGNKIYLEDEETKSFSLEGDAYQQETEELAVYYFK</sequence>
<organism evidence="1 2">
    <name type="scientific">Aequitasia blattaphilus</name>
    <dbReference type="NCBI Taxonomy" id="2949332"/>
    <lineage>
        <taxon>Bacteria</taxon>
        <taxon>Bacillati</taxon>
        <taxon>Bacillota</taxon>
        <taxon>Clostridia</taxon>
        <taxon>Lachnospirales</taxon>
        <taxon>Lachnospiraceae</taxon>
        <taxon>Aequitasia</taxon>
    </lineage>
</organism>
<accession>A0ABT1E7W1</accession>
<evidence type="ECO:0000313" key="1">
    <source>
        <dbReference type="EMBL" id="MCP1101910.1"/>
    </source>
</evidence>
<dbReference type="EMBL" id="JAMZFW010000006">
    <property type="protein sequence ID" value="MCP1101910.1"/>
    <property type="molecule type" value="Genomic_DNA"/>
</dbReference>
<name>A0ABT1E7W1_9FIRM</name>
<evidence type="ECO:0008006" key="3">
    <source>
        <dbReference type="Google" id="ProtNLM"/>
    </source>
</evidence>
<evidence type="ECO:0000313" key="2">
    <source>
        <dbReference type="Proteomes" id="UP001523566"/>
    </source>
</evidence>